<comment type="cofactor">
    <cofactor evidence="1">
        <name>Mg(2+)</name>
        <dbReference type="ChEBI" id="CHEBI:18420"/>
    </cofactor>
</comment>
<sequence length="528" mass="60683">MATSTPEILTPENTRKDFIIKKQYFISYKKEDIHKDFEFDPEPLGEGTYGIVYKAVDRLTQEVRAIKKIDVSNLTGETSKCLNDLEESEVSEKNKKFYRTFINELSSLKLLDHPNIIKLHEVYECCNSIYLVQEFCNGGELFDFIVEKGTIDEPTAAEIFKQMVGAIIYCHKNRICHRDLKPENFMLCSNGDGWKVKLIDFGVSRSYFKMEENMGIIRMASVIGTTPYMAPEVFEENYSNSCDTWSLGVILYIMVAGYPPFEGDNEEEIEAKIKLLDFSFDDEIWAELSDKVKDLISKLLTEEHYRITPKEALKHEWCVTENPFPVSRANKTLIDRLVRFRHCGRLRKAVVGYLASKVSDTELQKEIDFFNLLDTNKDGYITKKELEKGLKNYLDIDNDLINSIMASTDTEDKGALSFNEFIAAVLSDKITKDHTKIAQAFQFFNKASDGYITDKQLKACLAGSEFKHIETKVFTEVINEVSQDQNGAIKMKDFMRVMSVKFENKLEGKGKKRSRIATDWDNEKGESE</sequence>
<keyword evidence="3" id="KW-0723">Serine/threonine-protein kinase</keyword>
<dbReference type="CDD" id="cd05117">
    <property type="entry name" value="STKc_CAMK"/>
    <property type="match status" value="1"/>
</dbReference>
<evidence type="ECO:0000313" key="15">
    <source>
        <dbReference type="Proteomes" id="UP001295684"/>
    </source>
</evidence>
<feature type="binding site" evidence="10">
    <location>
        <position position="68"/>
    </location>
    <ligand>
        <name>ATP</name>
        <dbReference type="ChEBI" id="CHEBI:30616"/>
    </ligand>
</feature>
<keyword evidence="7" id="KW-0106">Calcium</keyword>
<comment type="subunit">
    <text evidence="2">Monomer.</text>
</comment>
<dbReference type="Proteomes" id="UP001295684">
    <property type="component" value="Unassembled WGS sequence"/>
</dbReference>
<dbReference type="PROSITE" id="PS50222">
    <property type="entry name" value="EF_HAND_2"/>
    <property type="match status" value="1"/>
</dbReference>
<keyword evidence="6" id="KW-0418">Kinase</keyword>
<dbReference type="AlphaFoldDB" id="A0AAD1Y6S1"/>
<dbReference type="PROSITE" id="PS00018">
    <property type="entry name" value="EF_HAND_1"/>
    <property type="match status" value="1"/>
</dbReference>
<dbReference type="SUPFAM" id="SSF47473">
    <property type="entry name" value="EF-hand"/>
    <property type="match status" value="1"/>
</dbReference>
<dbReference type="GO" id="GO:0004674">
    <property type="term" value="F:protein serine/threonine kinase activity"/>
    <property type="evidence" value="ECO:0007669"/>
    <property type="project" value="UniProtKB-KW"/>
</dbReference>
<evidence type="ECO:0000259" key="13">
    <source>
        <dbReference type="PROSITE" id="PS50222"/>
    </source>
</evidence>
<dbReference type="PROSITE" id="PS50011">
    <property type="entry name" value="PROTEIN_KINASE_DOM"/>
    <property type="match status" value="1"/>
</dbReference>
<dbReference type="Gene3D" id="3.30.200.20">
    <property type="entry name" value="Phosphorylase Kinase, domain 1"/>
    <property type="match status" value="1"/>
</dbReference>
<dbReference type="InterPro" id="IPR000719">
    <property type="entry name" value="Prot_kinase_dom"/>
</dbReference>
<organism evidence="14 15">
    <name type="scientific">Euplotes crassus</name>
    <dbReference type="NCBI Taxonomy" id="5936"/>
    <lineage>
        <taxon>Eukaryota</taxon>
        <taxon>Sar</taxon>
        <taxon>Alveolata</taxon>
        <taxon>Ciliophora</taxon>
        <taxon>Intramacronucleata</taxon>
        <taxon>Spirotrichea</taxon>
        <taxon>Hypotrichia</taxon>
        <taxon>Euplotida</taxon>
        <taxon>Euplotidae</taxon>
        <taxon>Moneuplotes</taxon>
    </lineage>
</organism>
<evidence type="ECO:0000256" key="2">
    <source>
        <dbReference type="ARBA" id="ARBA00011245"/>
    </source>
</evidence>
<feature type="region of interest" description="Disordered" evidence="11">
    <location>
        <begin position="508"/>
        <end position="528"/>
    </location>
</feature>
<dbReference type="PROSITE" id="PS00108">
    <property type="entry name" value="PROTEIN_KINASE_ST"/>
    <property type="match status" value="1"/>
</dbReference>
<dbReference type="Pfam" id="PF00069">
    <property type="entry name" value="Pkinase"/>
    <property type="match status" value="1"/>
</dbReference>
<dbReference type="PANTHER" id="PTHR24349">
    <property type="entry name" value="SERINE/THREONINE-PROTEIN KINASE"/>
    <property type="match status" value="1"/>
</dbReference>
<keyword evidence="4" id="KW-0808">Transferase</keyword>
<dbReference type="FunFam" id="1.10.510.10:FF:000571">
    <property type="entry name" value="Maternal embryonic leucine zipper kinase"/>
    <property type="match status" value="1"/>
</dbReference>
<comment type="similarity">
    <text evidence="9">Belongs to the protein kinase superfamily. Ser/Thr protein kinase family. CDPK subfamily.</text>
</comment>
<reference evidence="14" key="1">
    <citation type="submission" date="2023-07" db="EMBL/GenBank/DDBJ databases">
        <authorList>
            <consortium name="AG Swart"/>
            <person name="Singh M."/>
            <person name="Singh A."/>
            <person name="Seah K."/>
            <person name="Emmerich C."/>
        </authorList>
    </citation>
    <scope>NUCLEOTIDE SEQUENCE</scope>
    <source>
        <strain evidence="14">DP1</strain>
    </source>
</reference>
<dbReference type="Gene3D" id="1.10.510.10">
    <property type="entry name" value="Transferase(Phosphotransferase) domain 1"/>
    <property type="match status" value="1"/>
</dbReference>
<gene>
    <name evidence="14" type="ORF">ECRASSUSDP1_LOCUS26501</name>
</gene>
<dbReference type="GO" id="GO:0005509">
    <property type="term" value="F:calcium ion binding"/>
    <property type="evidence" value="ECO:0007669"/>
    <property type="project" value="InterPro"/>
</dbReference>
<dbReference type="SMART" id="SM00220">
    <property type="entry name" value="S_TKc"/>
    <property type="match status" value="1"/>
</dbReference>
<evidence type="ECO:0000256" key="9">
    <source>
        <dbReference type="ARBA" id="ARBA00024334"/>
    </source>
</evidence>
<dbReference type="PROSITE" id="PS00107">
    <property type="entry name" value="PROTEIN_KINASE_ATP"/>
    <property type="match status" value="1"/>
</dbReference>
<dbReference type="InterPro" id="IPR002048">
    <property type="entry name" value="EF_hand_dom"/>
</dbReference>
<evidence type="ECO:0000256" key="1">
    <source>
        <dbReference type="ARBA" id="ARBA00001946"/>
    </source>
</evidence>
<evidence type="ECO:0000256" key="4">
    <source>
        <dbReference type="ARBA" id="ARBA00022679"/>
    </source>
</evidence>
<evidence type="ECO:0000256" key="7">
    <source>
        <dbReference type="ARBA" id="ARBA00022837"/>
    </source>
</evidence>
<evidence type="ECO:0000256" key="8">
    <source>
        <dbReference type="ARBA" id="ARBA00022840"/>
    </source>
</evidence>
<protein>
    <submittedName>
        <fullName evidence="14">Uncharacterized protein</fullName>
    </submittedName>
</protein>
<evidence type="ECO:0000256" key="3">
    <source>
        <dbReference type="ARBA" id="ARBA00022527"/>
    </source>
</evidence>
<comment type="caution">
    <text evidence="14">The sequence shown here is derived from an EMBL/GenBank/DDBJ whole genome shotgun (WGS) entry which is preliminary data.</text>
</comment>
<feature type="domain" description="EF-hand" evidence="13">
    <location>
        <begin position="361"/>
        <end position="396"/>
    </location>
</feature>
<dbReference type="SMART" id="SM00054">
    <property type="entry name" value="EFh"/>
    <property type="match status" value="4"/>
</dbReference>
<dbReference type="InterPro" id="IPR008271">
    <property type="entry name" value="Ser/Thr_kinase_AS"/>
</dbReference>
<evidence type="ECO:0000256" key="10">
    <source>
        <dbReference type="PROSITE-ProRule" id="PRU10141"/>
    </source>
</evidence>
<dbReference type="EMBL" id="CAMPGE010027319">
    <property type="protein sequence ID" value="CAI2384961.1"/>
    <property type="molecule type" value="Genomic_DNA"/>
</dbReference>
<evidence type="ECO:0000256" key="6">
    <source>
        <dbReference type="ARBA" id="ARBA00022777"/>
    </source>
</evidence>
<dbReference type="InterPro" id="IPR011009">
    <property type="entry name" value="Kinase-like_dom_sf"/>
</dbReference>
<dbReference type="GO" id="GO:0005524">
    <property type="term" value="F:ATP binding"/>
    <property type="evidence" value="ECO:0007669"/>
    <property type="project" value="UniProtKB-UniRule"/>
</dbReference>
<dbReference type="Pfam" id="PF13499">
    <property type="entry name" value="EF-hand_7"/>
    <property type="match status" value="1"/>
</dbReference>
<dbReference type="InterPro" id="IPR011992">
    <property type="entry name" value="EF-hand-dom_pair"/>
</dbReference>
<keyword evidence="15" id="KW-1185">Reference proteome</keyword>
<evidence type="ECO:0000259" key="12">
    <source>
        <dbReference type="PROSITE" id="PS50011"/>
    </source>
</evidence>
<evidence type="ECO:0000256" key="5">
    <source>
        <dbReference type="ARBA" id="ARBA00022741"/>
    </source>
</evidence>
<dbReference type="CDD" id="cd00051">
    <property type="entry name" value="EFh"/>
    <property type="match status" value="1"/>
</dbReference>
<keyword evidence="5 10" id="KW-0547">Nucleotide-binding</keyword>
<accession>A0AAD1Y6S1</accession>
<evidence type="ECO:0000256" key="11">
    <source>
        <dbReference type="SAM" id="MobiDB-lite"/>
    </source>
</evidence>
<dbReference type="InterPro" id="IPR018247">
    <property type="entry name" value="EF_Hand_1_Ca_BS"/>
</dbReference>
<feature type="compositionally biased region" description="Basic and acidic residues" evidence="11">
    <location>
        <begin position="516"/>
        <end position="528"/>
    </location>
</feature>
<keyword evidence="8 10" id="KW-0067">ATP-binding</keyword>
<dbReference type="Gene3D" id="1.10.238.10">
    <property type="entry name" value="EF-hand"/>
    <property type="match status" value="2"/>
</dbReference>
<dbReference type="InterPro" id="IPR017441">
    <property type="entry name" value="Protein_kinase_ATP_BS"/>
</dbReference>
<name>A0AAD1Y6S1_EUPCR</name>
<dbReference type="SUPFAM" id="SSF56112">
    <property type="entry name" value="Protein kinase-like (PK-like)"/>
    <property type="match status" value="1"/>
</dbReference>
<dbReference type="InterPro" id="IPR050205">
    <property type="entry name" value="CDPK_Ser/Thr_kinases"/>
</dbReference>
<evidence type="ECO:0000313" key="14">
    <source>
        <dbReference type="EMBL" id="CAI2384961.1"/>
    </source>
</evidence>
<proteinExistence type="inferred from homology"/>
<feature type="domain" description="Protein kinase" evidence="12">
    <location>
        <begin position="38"/>
        <end position="318"/>
    </location>
</feature>